<keyword evidence="15" id="KW-0378">Hydrolase</keyword>
<feature type="coiled-coil region" evidence="12">
    <location>
        <begin position="697"/>
        <end position="788"/>
    </location>
</feature>
<dbReference type="InterPro" id="IPR027417">
    <property type="entry name" value="P-loop_NTPase"/>
</dbReference>
<comment type="similarity">
    <text evidence="3">Belongs to the SMC family. SMC6 subfamily.</text>
</comment>
<organism evidence="15 16">
    <name type="scientific">Exidia glandulosa HHB12029</name>
    <dbReference type="NCBI Taxonomy" id="1314781"/>
    <lineage>
        <taxon>Eukaryota</taxon>
        <taxon>Fungi</taxon>
        <taxon>Dikarya</taxon>
        <taxon>Basidiomycota</taxon>
        <taxon>Agaricomycotina</taxon>
        <taxon>Agaricomycetes</taxon>
        <taxon>Auriculariales</taxon>
        <taxon>Exidiaceae</taxon>
        <taxon>Exidia</taxon>
    </lineage>
</organism>
<evidence type="ECO:0000256" key="6">
    <source>
        <dbReference type="ARBA" id="ARBA00022763"/>
    </source>
</evidence>
<dbReference type="GO" id="GO:0030915">
    <property type="term" value="C:Smc5-Smc6 complex"/>
    <property type="evidence" value="ECO:0007669"/>
    <property type="project" value="TreeGrafter"/>
</dbReference>
<dbReference type="Gene3D" id="1.10.287.1490">
    <property type="match status" value="1"/>
</dbReference>
<dbReference type="InterPro" id="IPR003395">
    <property type="entry name" value="RecF/RecN/SMC_N"/>
</dbReference>
<keyword evidence="9" id="KW-0233">DNA recombination</keyword>
<dbReference type="InParanoid" id="A0A165ZHA4"/>
<feature type="region of interest" description="Disordered" evidence="13">
    <location>
        <begin position="1007"/>
        <end position="1027"/>
    </location>
</feature>
<evidence type="ECO:0000256" key="7">
    <source>
        <dbReference type="ARBA" id="ARBA00022840"/>
    </source>
</evidence>
<dbReference type="STRING" id="1314781.A0A165ZHA4"/>
<keyword evidence="6" id="KW-0227">DNA damage</keyword>
<evidence type="ECO:0000256" key="13">
    <source>
        <dbReference type="SAM" id="MobiDB-lite"/>
    </source>
</evidence>
<evidence type="ECO:0000256" key="8">
    <source>
        <dbReference type="ARBA" id="ARBA00023054"/>
    </source>
</evidence>
<sequence>MLKDGQVKGQKDPKQKKQQQQQQAEEEPVGSDDEGDMVGNDDARLDERIGEMVRRKLEAQEGKAGHIAESGVIETLYMENFMCHARLSFKFGPQMNFIIGHNGSGKSAALSALTIALGGKTGSTGRGNGLKGFIKEGANSSLVRVGIKNQGDDAFLPVKYGPRIFVERRFTREGSSAYKIYSGTEKEEFKPAKVESTKRKDLDAICDHMNIQVDNPLNILTQDSARQFLSASNARDKYKFFMEGTQLQQLADSYTLLEEKIANLKVRDARQEGLKDVKDKLQRAVARFETAQRAREMKNEMDRMEGELAWAHVAGKREQVEEAFKPLKKARRNLEKLTTALSAAQADVEAANAALEAIEQDIPTVSPEEEQEHEELVQKIRKLGRDVAEVNVEIKACDATLGAVKRQILDYDRQIAEEQAKLEAQTQGVMASFHARIESKKLDIASLTDSIATLESSIAQHESSRDQYKNAGTAADAERGRLRDTFGRIDAGITSANQSKKNALAVYGRNTEEIRAAIARQQWVGEVPLGPVGTHVEIADPEVGRMYGGVLRNVLGNALFGYVVSDARDLKPLKAILNHYRAPNPVTVAPIDIFDYSAGEPPADVLTMLRALRINNEWVKRVLINALHIENAALAPSRAEAQSLAERYDLRRVFTADERLVKTFGDGGGETTNMNRMGQNDPKSLLLQTGKEVDSFIERSRREMKDVEAKIAELNTAVTQNRALYGTATQQWQAAKVQLDNTRRQLTRERAELSRIENEANAAAPVSVSGLEDARKLAEAEKANVLEQFETMMGRKTQLSAELKPLTERKEVLRLLKERVQNEAMEIGRKVNAAAENKMQKQKNVTHWEGKKRQTEGEIADHEKQVEILSKELLQWSEKAREGWPDEVVKPRSVQAIQNKIKSLQQAVANHEAEQGATLEEISREVTIAQEEYDDEKQKVNAMMQLNKTLGNALELRKEKWQSFRTQIAIRCKYQFQFHLMNRGFFGKILFDHLNYKLSLRVQTEDAQTQAQQNGKMKDKDPKSLSGGEKSFSTICLLLALWEAIGCPIRCLDEFDVFMDAVNRRVSMKMMMDMANASDSKQYILISPLALANVTLGENTVVLRMDDPERGHAHG</sequence>
<comment type="subcellular location">
    <subcellularLocation>
        <location evidence="2">Chromosome</location>
    </subcellularLocation>
    <subcellularLocation>
        <location evidence="1">Nucleus</location>
    </subcellularLocation>
</comment>
<gene>
    <name evidence="15" type="ORF">EXIGLDRAFT_626694</name>
</gene>
<feature type="compositionally biased region" description="Acidic residues" evidence="13">
    <location>
        <begin position="24"/>
        <end position="36"/>
    </location>
</feature>
<keyword evidence="10" id="KW-0234">DNA repair</keyword>
<evidence type="ECO:0000313" key="15">
    <source>
        <dbReference type="EMBL" id="KZV82669.1"/>
    </source>
</evidence>
<keyword evidence="11" id="KW-0539">Nucleus</keyword>
<reference evidence="15 16" key="1">
    <citation type="journal article" date="2016" name="Mol. Biol. Evol.">
        <title>Comparative Genomics of Early-Diverging Mushroom-Forming Fungi Provides Insights into the Origins of Lignocellulose Decay Capabilities.</title>
        <authorList>
            <person name="Nagy L.G."/>
            <person name="Riley R."/>
            <person name="Tritt A."/>
            <person name="Adam C."/>
            <person name="Daum C."/>
            <person name="Floudas D."/>
            <person name="Sun H."/>
            <person name="Yadav J.S."/>
            <person name="Pangilinan J."/>
            <person name="Larsson K.H."/>
            <person name="Matsuura K."/>
            <person name="Barry K."/>
            <person name="Labutti K."/>
            <person name="Kuo R."/>
            <person name="Ohm R.A."/>
            <person name="Bhattacharya S.S."/>
            <person name="Shirouzu T."/>
            <person name="Yoshinaga Y."/>
            <person name="Martin F.M."/>
            <person name="Grigoriev I.V."/>
            <person name="Hibbett D.S."/>
        </authorList>
    </citation>
    <scope>NUCLEOTIDE SEQUENCE [LARGE SCALE GENOMIC DNA]</scope>
    <source>
        <strain evidence="15 16">HHB12029</strain>
    </source>
</reference>
<feature type="domain" description="RecF/RecN/SMC N-terminal" evidence="14">
    <location>
        <begin position="73"/>
        <end position="1087"/>
    </location>
</feature>
<evidence type="ECO:0000256" key="9">
    <source>
        <dbReference type="ARBA" id="ARBA00023172"/>
    </source>
</evidence>
<evidence type="ECO:0000256" key="12">
    <source>
        <dbReference type="SAM" id="Coils"/>
    </source>
</evidence>
<feature type="coiled-coil region" evidence="12">
    <location>
        <begin position="817"/>
        <end position="939"/>
    </location>
</feature>
<evidence type="ECO:0000256" key="3">
    <source>
        <dbReference type="ARBA" id="ARBA00006793"/>
    </source>
</evidence>
<evidence type="ECO:0000256" key="10">
    <source>
        <dbReference type="ARBA" id="ARBA00023204"/>
    </source>
</evidence>
<evidence type="ECO:0000259" key="14">
    <source>
        <dbReference type="Pfam" id="PF02463"/>
    </source>
</evidence>
<evidence type="ECO:0000256" key="5">
    <source>
        <dbReference type="ARBA" id="ARBA00022741"/>
    </source>
</evidence>
<proteinExistence type="inferred from homology"/>
<keyword evidence="7" id="KW-0067">ATP-binding</keyword>
<keyword evidence="4" id="KW-0158">Chromosome</keyword>
<accession>A0A165ZHA4</accession>
<dbReference type="FunCoup" id="A0A165ZHA4">
    <property type="interactions" value="608"/>
</dbReference>
<dbReference type="PANTHER" id="PTHR19306:SF6">
    <property type="entry name" value="STRUCTURAL MAINTENANCE OF CHROMOSOMES PROTEIN 6"/>
    <property type="match status" value="1"/>
</dbReference>
<dbReference type="EMBL" id="KV426309">
    <property type="protein sequence ID" value="KZV82669.1"/>
    <property type="molecule type" value="Genomic_DNA"/>
</dbReference>
<name>A0A165ZHA4_EXIGL</name>
<dbReference type="Proteomes" id="UP000077266">
    <property type="component" value="Unassembled WGS sequence"/>
</dbReference>
<evidence type="ECO:0000256" key="4">
    <source>
        <dbReference type="ARBA" id="ARBA00022454"/>
    </source>
</evidence>
<dbReference type="PANTHER" id="PTHR19306">
    <property type="entry name" value="STRUCTURAL MAINTENANCE OF CHROMOSOMES 5,6 SMC5, SMC6"/>
    <property type="match status" value="1"/>
</dbReference>
<dbReference type="GO" id="GO:0005634">
    <property type="term" value="C:nucleus"/>
    <property type="evidence" value="ECO:0007669"/>
    <property type="project" value="UniProtKB-SubCell"/>
</dbReference>
<dbReference type="AlphaFoldDB" id="A0A165ZHA4"/>
<dbReference type="GO" id="GO:0003684">
    <property type="term" value="F:damaged DNA binding"/>
    <property type="evidence" value="ECO:0007669"/>
    <property type="project" value="TreeGrafter"/>
</dbReference>
<keyword evidence="8 12" id="KW-0175">Coiled coil</keyword>
<evidence type="ECO:0000256" key="2">
    <source>
        <dbReference type="ARBA" id="ARBA00004286"/>
    </source>
</evidence>
<evidence type="ECO:0000256" key="1">
    <source>
        <dbReference type="ARBA" id="ARBA00004123"/>
    </source>
</evidence>
<evidence type="ECO:0000313" key="16">
    <source>
        <dbReference type="Proteomes" id="UP000077266"/>
    </source>
</evidence>
<dbReference type="GO" id="GO:0035861">
    <property type="term" value="C:site of double-strand break"/>
    <property type="evidence" value="ECO:0007669"/>
    <property type="project" value="TreeGrafter"/>
</dbReference>
<feature type="region of interest" description="Disordered" evidence="13">
    <location>
        <begin position="1"/>
        <end position="41"/>
    </location>
</feature>
<dbReference type="SUPFAM" id="SSF52540">
    <property type="entry name" value="P-loop containing nucleoside triphosphate hydrolases"/>
    <property type="match status" value="2"/>
</dbReference>
<dbReference type="GO" id="GO:0016787">
    <property type="term" value="F:hydrolase activity"/>
    <property type="evidence" value="ECO:0007669"/>
    <property type="project" value="UniProtKB-KW"/>
</dbReference>
<dbReference type="GO" id="GO:0000724">
    <property type="term" value="P:double-strand break repair via homologous recombination"/>
    <property type="evidence" value="ECO:0007669"/>
    <property type="project" value="TreeGrafter"/>
</dbReference>
<dbReference type="GO" id="GO:0003697">
    <property type="term" value="F:single-stranded DNA binding"/>
    <property type="evidence" value="ECO:0007669"/>
    <property type="project" value="TreeGrafter"/>
</dbReference>
<keyword evidence="5" id="KW-0547">Nucleotide-binding</keyword>
<protein>
    <submittedName>
        <fullName evidence="15">p-loop containing nucleoside triphosphate hydrolase protein</fullName>
    </submittedName>
</protein>
<dbReference type="GO" id="GO:0005524">
    <property type="term" value="F:ATP binding"/>
    <property type="evidence" value="ECO:0007669"/>
    <property type="project" value="UniProtKB-KW"/>
</dbReference>
<evidence type="ECO:0000256" key="11">
    <source>
        <dbReference type="ARBA" id="ARBA00023242"/>
    </source>
</evidence>
<keyword evidence="16" id="KW-1185">Reference proteome</keyword>
<dbReference type="Pfam" id="PF02463">
    <property type="entry name" value="SMC_N"/>
    <property type="match status" value="1"/>
</dbReference>
<dbReference type="OrthoDB" id="10072614at2759"/>
<dbReference type="Gene3D" id="3.40.50.300">
    <property type="entry name" value="P-loop containing nucleotide triphosphate hydrolases"/>
    <property type="match status" value="2"/>
</dbReference>
<feature type="compositionally biased region" description="Basic and acidic residues" evidence="13">
    <location>
        <begin position="1"/>
        <end position="15"/>
    </location>
</feature>
<feature type="coiled-coil region" evidence="12">
    <location>
        <begin position="247"/>
        <end position="393"/>
    </location>
</feature>